<dbReference type="AlphaFoldDB" id="A0ABD5QDI6"/>
<sequence>MPPDTGVRPGGDAGEDDTVVGSIDTAAAEETFVIADISADGAWLSMPAAEAPTLLRWR</sequence>
<comment type="caution">
    <text evidence="1">The sequence shown here is derived from an EMBL/GenBank/DDBJ whole genome shotgun (WGS) entry which is preliminary data.</text>
</comment>
<organism evidence="1 2">
    <name type="scientific">Saliphagus infecundisoli</name>
    <dbReference type="NCBI Taxonomy" id="1849069"/>
    <lineage>
        <taxon>Archaea</taxon>
        <taxon>Methanobacteriati</taxon>
        <taxon>Methanobacteriota</taxon>
        <taxon>Stenosarchaea group</taxon>
        <taxon>Halobacteria</taxon>
        <taxon>Halobacteriales</taxon>
        <taxon>Natrialbaceae</taxon>
        <taxon>Saliphagus</taxon>
    </lineage>
</organism>
<keyword evidence="2" id="KW-1185">Reference proteome</keyword>
<evidence type="ECO:0000313" key="2">
    <source>
        <dbReference type="Proteomes" id="UP001595925"/>
    </source>
</evidence>
<name>A0ABD5QDI6_9EURY</name>
<dbReference type="Proteomes" id="UP001595925">
    <property type="component" value="Unassembled WGS sequence"/>
</dbReference>
<dbReference type="RefSeq" id="WP_198667872.1">
    <property type="nucleotide sequence ID" value="NZ_JAIVEF010000002.1"/>
</dbReference>
<gene>
    <name evidence="1" type="ORF">ACFPFO_08285</name>
</gene>
<dbReference type="Pfam" id="PF24433">
    <property type="entry name" value="DUF7556"/>
    <property type="match status" value="1"/>
</dbReference>
<accession>A0ABD5QDI6</accession>
<dbReference type="EMBL" id="JBHSJG010000029">
    <property type="protein sequence ID" value="MFC4987762.1"/>
    <property type="molecule type" value="Genomic_DNA"/>
</dbReference>
<proteinExistence type="predicted"/>
<dbReference type="InterPro" id="IPR055978">
    <property type="entry name" value="DUF7556"/>
</dbReference>
<protein>
    <submittedName>
        <fullName evidence="1">Uncharacterized protein</fullName>
    </submittedName>
</protein>
<evidence type="ECO:0000313" key="1">
    <source>
        <dbReference type="EMBL" id="MFC4987762.1"/>
    </source>
</evidence>
<reference evidence="1 2" key="1">
    <citation type="journal article" date="2019" name="Int. J. Syst. Evol. Microbiol.">
        <title>The Global Catalogue of Microorganisms (GCM) 10K type strain sequencing project: providing services to taxonomists for standard genome sequencing and annotation.</title>
        <authorList>
            <consortium name="The Broad Institute Genomics Platform"/>
            <consortium name="The Broad Institute Genome Sequencing Center for Infectious Disease"/>
            <person name="Wu L."/>
            <person name="Ma J."/>
        </authorList>
    </citation>
    <scope>NUCLEOTIDE SEQUENCE [LARGE SCALE GENOMIC DNA]</scope>
    <source>
        <strain evidence="1 2">CGMCC 1.15824</strain>
    </source>
</reference>